<evidence type="ECO:0000313" key="1">
    <source>
        <dbReference type="EMBL" id="JAH50442.1"/>
    </source>
</evidence>
<protein>
    <submittedName>
        <fullName evidence="1">Uncharacterized protein</fullName>
    </submittedName>
</protein>
<proteinExistence type="predicted"/>
<sequence length="63" mass="7477">MRTHRRNQFMQLNWLPVESRATQLKLCQVHKIVKWWSPELLIKLLPAGQRGSQAQHQVECSKI</sequence>
<name>A0A0E9TAJ3_ANGAN</name>
<reference evidence="1" key="2">
    <citation type="journal article" date="2015" name="Fish Shellfish Immunol.">
        <title>Early steps in the European eel (Anguilla anguilla)-Vibrio vulnificus interaction in the gills: Role of the RtxA13 toxin.</title>
        <authorList>
            <person name="Callol A."/>
            <person name="Pajuelo D."/>
            <person name="Ebbesson L."/>
            <person name="Teles M."/>
            <person name="MacKenzie S."/>
            <person name="Amaro C."/>
        </authorList>
    </citation>
    <scope>NUCLEOTIDE SEQUENCE</scope>
</reference>
<accession>A0A0E9TAJ3</accession>
<dbReference type="AlphaFoldDB" id="A0A0E9TAJ3"/>
<reference evidence="1" key="1">
    <citation type="submission" date="2014-11" db="EMBL/GenBank/DDBJ databases">
        <authorList>
            <person name="Amaro Gonzalez C."/>
        </authorList>
    </citation>
    <scope>NUCLEOTIDE SEQUENCE</scope>
</reference>
<organism evidence="1">
    <name type="scientific">Anguilla anguilla</name>
    <name type="common">European freshwater eel</name>
    <name type="synonym">Muraena anguilla</name>
    <dbReference type="NCBI Taxonomy" id="7936"/>
    <lineage>
        <taxon>Eukaryota</taxon>
        <taxon>Metazoa</taxon>
        <taxon>Chordata</taxon>
        <taxon>Craniata</taxon>
        <taxon>Vertebrata</taxon>
        <taxon>Euteleostomi</taxon>
        <taxon>Actinopterygii</taxon>
        <taxon>Neopterygii</taxon>
        <taxon>Teleostei</taxon>
        <taxon>Anguilliformes</taxon>
        <taxon>Anguillidae</taxon>
        <taxon>Anguilla</taxon>
    </lineage>
</organism>
<dbReference type="EMBL" id="GBXM01058135">
    <property type="protein sequence ID" value="JAH50442.1"/>
    <property type="molecule type" value="Transcribed_RNA"/>
</dbReference>